<accession>A0A381TZS2</accession>
<name>A0A381TZS2_9ZZZZ</name>
<reference evidence="1" key="1">
    <citation type="submission" date="2018-05" db="EMBL/GenBank/DDBJ databases">
        <authorList>
            <person name="Lanie J.A."/>
            <person name="Ng W.-L."/>
            <person name="Kazmierczak K.M."/>
            <person name="Andrzejewski T.M."/>
            <person name="Davidsen T.M."/>
            <person name="Wayne K.J."/>
            <person name="Tettelin H."/>
            <person name="Glass J.I."/>
            <person name="Rusch D."/>
            <person name="Podicherti R."/>
            <person name="Tsui H.-C.T."/>
            <person name="Winkler M.E."/>
        </authorList>
    </citation>
    <scope>NUCLEOTIDE SEQUENCE</scope>
</reference>
<gene>
    <name evidence="1" type="ORF">METZ01_LOCUS74178</name>
</gene>
<organism evidence="1">
    <name type="scientific">marine metagenome</name>
    <dbReference type="NCBI Taxonomy" id="408172"/>
    <lineage>
        <taxon>unclassified sequences</taxon>
        <taxon>metagenomes</taxon>
        <taxon>ecological metagenomes</taxon>
    </lineage>
</organism>
<dbReference type="AlphaFoldDB" id="A0A381TZS2"/>
<protein>
    <submittedName>
        <fullName evidence="1">Uncharacterized protein</fullName>
    </submittedName>
</protein>
<sequence>MAKSWVEKRDIDKECQVKTNPKKFADIPAGAKMLIPTPKIVDKLVKRIPDGSFLYLKQIRKKLADDYNAEMTCPVVTGISMRIISEAAYEEYQKNKDINKITPFWRIVEPDSKLAGKLACGIDFIIERQIQEGIEL</sequence>
<proteinExistence type="predicted"/>
<dbReference type="EMBL" id="UINC01005436">
    <property type="protein sequence ID" value="SVA21324.1"/>
    <property type="molecule type" value="Genomic_DNA"/>
</dbReference>
<evidence type="ECO:0000313" key="1">
    <source>
        <dbReference type="EMBL" id="SVA21324.1"/>
    </source>
</evidence>